<evidence type="ECO:0000313" key="1">
    <source>
        <dbReference type="EMBL" id="GBH12299.1"/>
    </source>
</evidence>
<dbReference type="Proteomes" id="UP000247480">
    <property type="component" value="Unassembled WGS sequence"/>
</dbReference>
<comment type="caution">
    <text evidence="1">The sequence shown here is derived from an EMBL/GenBank/DDBJ whole genome shotgun (WGS) entry which is preliminary data.</text>
</comment>
<evidence type="ECO:0000313" key="2">
    <source>
        <dbReference type="Proteomes" id="UP000247480"/>
    </source>
</evidence>
<organism evidence="1 2">
    <name type="scientific">Pseudomonas syringae pv. actinidiae</name>
    <dbReference type="NCBI Taxonomy" id="103796"/>
    <lineage>
        <taxon>Bacteria</taxon>
        <taxon>Pseudomonadati</taxon>
        <taxon>Pseudomonadota</taxon>
        <taxon>Gammaproteobacteria</taxon>
        <taxon>Pseudomonadales</taxon>
        <taxon>Pseudomonadaceae</taxon>
        <taxon>Pseudomonas</taxon>
        <taxon>Pseudomonas syringae</taxon>
    </lineage>
</organism>
<proteinExistence type="predicted"/>
<sequence>MNSLNSIDDCFIDTVLGTQAFIDGNTGDIDLLLGIIECLQVFDGATLGGFHRCLVHVGVSAAHRVVEMALQAVETDHVLVLQQKGSNLEWSKPAERFHHAIK</sequence>
<dbReference type="AlphaFoldDB" id="A0A2V0QH12"/>
<gene>
    <name evidence="1" type="ORF">KPSA1_05764</name>
</gene>
<protein>
    <submittedName>
        <fullName evidence="1">Formamidopyrimidine-DNA glycosylase</fullName>
    </submittedName>
</protein>
<dbReference type="EMBL" id="BGJZ01000305">
    <property type="protein sequence ID" value="GBH12299.1"/>
    <property type="molecule type" value="Genomic_DNA"/>
</dbReference>
<reference evidence="1 2" key="1">
    <citation type="submission" date="2018-04" db="EMBL/GenBank/DDBJ databases">
        <title>Draft genome sequence of Pseudomonas syringae pv. actinidiae biovar 1 strains isolated from kiwifruit in Kagawa prefecture.</title>
        <authorList>
            <person name="Tabuchi M."/>
            <person name="Saito M."/>
            <person name="Fujiwara S."/>
            <person name="Sasa N."/>
            <person name="Akimitsu K."/>
            <person name="Gomi K."/>
            <person name="Konishi-Sugita S."/>
            <person name="Hamano K."/>
            <person name="Kataoka I."/>
        </authorList>
    </citation>
    <scope>NUCLEOTIDE SEQUENCE [LARGE SCALE GENOMIC DNA]</scope>
    <source>
        <strain evidence="1 2">MAFF212206</strain>
    </source>
</reference>
<accession>A0A2V0QH12</accession>
<name>A0A2V0QH12_PSESF</name>